<feature type="domain" description="C2H2-type" evidence="3">
    <location>
        <begin position="763"/>
        <end position="791"/>
    </location>
</feature>
<feature type="region of interest" description="Disordered" evidence="2">
    <location>
        <begin position="464"/>
        <end position="489"/>
    </location>
</feature>
<feature type="domain" description="C2H2-type" evidence="3">
    <location>
        <begin position="961"/>
        <end position="986"/>
    </location>
</feature>
<gene>
    <name evidence="4" type="ORF">EVEC_LOCUS1568</name>
</gene>
<dbReference type="SUPFAM" id="SSF57667">
    <property type="entry name" value="beta-beta-alpha zinc fingers"/>
    <property type="match status" value="1"/>
</dbReference>
<evidence type="ECO:0000313" key="6">
    <source>
        <dbReference type="WBParaSite" id="EVEC_0000186001-mRNA-1"/>
    </source>
</evidence>
<keyword evidence="1" id="KW-0862">Zinc</keyword>
<proteinExistence type="predicted"/>
<feature type="compositionally biased region" description="Low complexity" evidence="2">
    <location>
        <begin position="172"/>
        <end position="185"/>
    </location>
</feature>
<feature type="compositionally biased region" description="Basic and acidic residues" evidence="2">
    <location>
        <begin position="1085"/>
        <end position="1095"/>
    </location>
</feature>
<keyword evidence="5" id="KW-1185">Reference proteome</keyword>
<feature type="compositionally biased region" description="Low complexity" evidence="2">
    <location>
        <begin position="147"/>
        <end position="165"/>
    </location>
</feature>
<feature type="region of interest" description="Disordered" evidence="2">
    <location>
        <begin position="1041"/>
        <end position="1061"/>
    </location>
</feature>
<dbReference type="PANTHER" id="PTHR21190">
    <property type="entry name" value="GH10077P"/>
    <property type="match status" value="1"/>
</dbReference>
<dbReference type="AlphaFoldDB" id="A0A0N4UWI9"/>
<dbReference type="WBParaSite" id="EVEC_0000186001-mRNA-1">
    <property type="protein sequence ID" value="EVEC_0000186001-mRNA-1"/>
    <property type="gene ID" value="EVEC_0000186001"/>
</dbReference>
<feature type="compositionally biased region" description="Polar residues" evidence="2">
    <location>
        <begin position="137"/>
        <end position="146"/>
    </location>
</feature>
<reference evidence="4 5" key="2">
    <citation type="submission" date="2018-10" db="EMBL/GenBank/DDBJ databases">
        <authorList>
            <consortium name="Pathogen Informatics"/>
        </authorList>
    </citation>
    <scope>NUCLEOTIDE SEQUENCE [LARGE SCALE GENOMIC DNA]</scope>
</reference>
<evidence type="ECO:0000256" key="1">
    <source>
        <dbReference type="PROSITE-ProRule" id="PRU00042"/>
    </source>
</evidence>
<evidence type="ECO:0000259" key="3">
    <source>
        <dbReference type="PROSITE" id="PS50157"/>
    </source>
</evidence>
<dbReference type="Proteomes" id="UP000274131">
    <property type="component" value="Unassembled WGS sequence"/>
</dbReference>
<evidence type="ECO:0000313" key="4">
    <source>
        <dbReference type="EMBL" id="VDD86425.1"/>
    </source>
</evidence>
<feature type="compositionally biased region" description="Polar residues" evidence="2">
    <location>
        <begin position="479"/>
        <end position="489"/>
    </location>
</feature>
<dbReference type="PANTHER" id="PTHR21190:SF1">
    <property type="entry name" value="GH10077P"/>
    <property type="match status" value="1"/>
</dbReference>
<dbReference type="STRING" id="51028.A0A0N4UWI9"/>
<evidence type="ECO:0000256" key="2">
    <source>
        <dbReference type="SAM" id="MobiDB-lite"/>
    </source>
</evidence>
<feature type="region of interest" description="Disordered" evidence="2">
    <location>
        <begin position="137"/>
        <end position="222"/>
    </location>
</feature>
<feature type="compositionally biased region" description="Low complexity" evidence="2">
    <location>
        <begin position="196"/>
        <end position="222"/>
    </location>
</feature>
<dbReference type="SMART" id="SM00355">
    <property type="entry name" value="ZnF_C2H2"/>
    <property type="match status" value="10"/>
</dbReference>
<sequence length="1179" mass="127275">MLRRFVFRSMSSMFSIDYAEKELCNKYYLQTHRATKHGVPIPGSSTGLSNTTSKNVCVMSSGLANAQQQPQTSIPALNFPGLSSSFVGAAAGLASQGPQSTMDMQQLMLASLDPNFGNNPLRAYYLSQLAALSNQGLQGSSEQNLPSSSASTTTSSAATTTTVASGSPQSDLTSQASAADTQAALNGISLTGLSGGNTSDPSPTPGTTTSQAGESAAPSAAASGDLPNWLSSFFPNINSAASASNVLQASANSLTTASSGLPNLFEQMQLLNAAQMMSSGLGATGNTISGPPLNALAAALNQPSASAGAPPLTPNGTAALFGGSTNYNSPSKESYCDLCDKTFCNRYFLKTHRQKKHGIVSEAQSPVKSFPSSPSALSSLPLSQSISSLGATPSTSSALSAMPFSANLNALMAACSAASSVSAPSAASNIAQSTSVIVSSADSGSPPEKMLKLDTQENDCVNEQADETTDDGDKPLPKEQSSNGTDSSVSDEFGCNLCSRSFSSLFDLVTHKTQDHPPLGANAAANQGTSQNQSSPVKPISPAASDGKVACELCDKEFESRQYLQQHILLQHCNMGGSATIQNSLLLGSLPLQFMLPPTLPQNFQVPDVNQPNLLSAGMNGQFNQPKQAVKRQYSSTEKNYCDLCNKNLCNKYFLRTHMFKMHKIVIDENKTVIANVDTLEEEKSGAVSFRCDVCGVDVKTRHELRSHKQDAHGVVPIQTPPAAANRTPKHSTSSTPSLVSVNHLTGSAQFMEKLNAVENKNEQCPWCEYKFKNLPQLQEHIQEKHTCQMPQEVVESFRRTLAERMNLLIAGQQPETAASSHNCNFCPETFSDEFQLQTHTISKHATEICVQANSVAATVDDKSVTESDQTDSSDLLKCPQHQCNFRSVNVGSLQLHLERHGPLDSALMKMRDQASAALAFLPQKTVEDLSVKLEEEEDEAMEATTAVALQMAKANEEKPYPCPLTSCQRRYHDLSALEKHIAKVHQWHYKISPKKPSNGIIARSKLVKLTKRYSCQFPKCQMRFLTRQLCREHVLTHFKHSIPGDDDQSTNHPQTSGFDEGMDSYVREEEEHLVKDLHEQLVEAETQKEHEQHSHTSGSMSPTSENMPEGFARSLENESEKPYLMQSFIMRKYSTDGQPELLQEVLLHLPVRAQVDQRLKTTIELIPTSGADASLKRI</sequence>
<feature type="compositionally biased region" description="Polar residues" evidence="2">
    <location>
        <begin position="524"/>
        <end position="536"/>
    </location>
</feature>
<dbReference type="PROSITE" id="PS50157">
    <property type="entry name" value="ZINC_FINGER_C2H2_2"/>
    <property type="match status" value="5"/>
</dbReference>
<dbReference type="Pfam" id="PF12756">
    <property type="entry name" value="zf-C2H2_2"/>
    <property type="match status" value="2"/>
</dbReference>
<accession>A0A0N4UWI9</accession>
<keyword evidence="1" id="KW-0479">Metal-binding</keyword>
<protein>
    <submittedName>
        <fullName evidence="6">C2H2-type domain-containing protein</fullName>
    </submittedName>
</protein>
<keyword evidence="1" id="KW-0863">Zinc-finger</keyword>
<feature type="compositionally biased region" description="Polar residues" evidence="2">
    <location>
        <begin position="1096"/>
        <end position="1107"/>
    </location>
</feature>
<feature type="domain" description="C2H2-type" evidence="3">
    <location>
        <begin position="690"/>
        <end position="713"/>
    </location>
</feature>
<evidence type="ECO:0000313" key="5">
    <source>
        <dbReference type="Proteomes" id="UP000274131"/>
    </source>
</evidence>
<organism evidence="6">
    <name type="scientific">Enterobius vermicularis</name>
    <name type="common">Human pinworm</name>
    <dbReference type="NCBI Taxonomy" id="51028"/>
    <lineage>
        <taxon>Eukaryota</taxon>
        <taxon>Metazoa</taxon>
        <taxon>Ecdysozoa</taxon>
        <taxon>Nematoda</taxon>
        <taxon>Chromadorea</taxon>
        <taxon>Rhabditida</taxon>
        <taxon>Spirurina</taxon>
        <taxon>Oxyuridomorpha</taxon>
        <taxon>Oxyuroidea</taxon>
        <taxon>Oxyuridae</taxon>
        <taxon>Enterobius</taxon>
    </lineage>
</organism>
<reference evidence="6" key="1">
    <citation type="submission" date="2016-04" db="UniProtKB">
        <authorList>
            <consortium name="WormBaseParasite"/>
        </authorList>
    </citation>
    <scope>IDENTIFICATION</scope>
</reference>
<dbReference type="OrthoDB" id="10020956at2759"/>
<dbReference type="Gene3D" id="3.30.160.60">
    <property type="entry name" value="Classic Zinc Finger"/>
    <property type="match status" value="4"/>
</dbReference>
<dbReference type="InterPro" id="IPR041661">
    <property type="entry name" value="ZN622/Rei1/Reh1_Znf-C2H2"/>
</dbReference>
<feature type="domain" description="C2H2-type" evidence="3">
    <location>
        <begin position="549"/>
        <end position="572"/>
    </location>
</feature>
<dbReference type="InterPro" id="IPR036236">
    <property type="entry name" value="Znf_C2H2_sf"/>
</dbReference>
<dbReference type="GO" id="GO:0008270">
    <property type="term" value="F:zinc ion binding"/>
    <property type="evidence" value="ECO:0007669"/>
    <property type="project" value="UniProtKB-KW"/>
</dbReference>
<feature type="domain" description="C2H2-type" evidence="3">
    <location>
        <begin position="493"/>
        <end position="516"/>
    </location>
</feature>
<feature type="region of interest" description="Disordered" evidence="2">
    <location>
        <begin position="517"/>
        <end position="542"/>
    </location>
</feature>
<dbReference type="PROSITE" id="PS00028">
    <property type="entry name" value="ZINC_FINGER_C2H2_1"/>
    <property type="match status" value="9"/>
</dbReference>
<feature type="region of interest" description="Disordered" evidence="2">
    <location>
        <begin position="719"/>
        <end position="739"/>
    </location>
</feature>
<dbReference type="EMBL" id="UXUI01007229">
    <property type="protein sequence ID" value="VDD86425.1"/>
    <property type="molecule type" value="Genomic_DNA"/>
</dbReference>
<dbReference type="InterPro" id="IPR013087">
    <property type="entry name" value="Znf_C2H2_type"/>
</dbReference>
<dbReference type="FunFam" id="3.30.160.60:FF:002852">
    <property type="entry name" value="Dorsal Intercalation and Elongation defect"/>
    <property type="match status" value="1"/>
</dbReference>
<name>A0A0N4UWI9_ENTVE</name>
<feature type="region of interest" description="Disordered" evidence="2">
    <location>
        <begin position="1085"/>
        <end position="1111"/>
    </location>
</feature>